<accession>A0A4U6TSK9</accession>
<dbReference type="Gramene" id="TKW03719">
    <property type="protein sequence ID" value="TKW03719"/>
    <property type="gene ID" value="SEVIR_7G060250v2"/>
</dbReference>
<protein>
    <submittedName>
        <fullName evidence="2">Uncharacterized protein</fullName>
    </submittedName>
</protein>
<sequence length="35" mass="4006">MFTFTGVLLTILLRCMHSLNLLADFVNIWHSDAVI</sequence>
<evidence type="ECO:0000313" key="3">
    <source>
        <dbReference type="Proteomes" id="UP000298652"/>
    </source>
</evidence>
<feature type="chain" id="PRO_5020896546" evidence="1">
    <location>
        <begin position="19"/>
        <end position="35"/>
    </location>
</feature>
<dbReference type="EMBL" id="CM016558">
    <property type="protein sequence ID" value="TKW03719.1"/>
    <property type="molecule type" value="Genomic_DNA"/>
</dbReference>
<dbReference type="AlphaFoldDB" id="A0A4U6TSK9"/>
<feature type="signal peptide" evidence="1">
    <location>
        <begin position="1"/>
        <end position="18"/>
    </location>
</feature>
<evidence type="ECO:0000256" key="1">
    <source>
        <dbReference type="SAM" id="SignalP"/>
    </source>
</evidence>
<name>A0A4U6TSK9_SETVI</name>
<keyword evidence="1" id="KW-0732">Signal</keyword>
<proteinExistence type="predicted"/>
<evidence type="ECO:0000313" key="2">
    <source>
        <dbReference type="EMBL" id="TKW03719.1"/>
    </source>
</evidence>
<reference evidence="2" key="1">
    <citation type="submission" date="2019-03" db="EMBL/GenBank/DDBJ databases">
        <title>WGS assembly of Setaria viridis.</title>
        <authorList>
            <person name="Huang P."/>
            <person name="Jenkins J."/>
            <person name="Grimwood J."/>
            <person name="Barry K."/>
            <person name="Healey A."/>
            <person name="Mamidi S."/>
            <person name="Sreedasyam A."/>
            <person name="Shu S."/>
            <person name="Feldman M."/>
            <person name="Wu J."/>
            <person name="Yu Y."/>
            <person name="Chen C."/>
            <person name="Johnson J."/>
            <person name="Rokhsar D."/>
            <person name="Baxter I."/>
            <person name="Schmutz J."/>
            <person name="Brutnell T."/>
            <person name="Kellogg E."/>
        </authorList>
    </citation>
    <scope>NUCLEOTIDE SEQUENCE [LARGE SCALE GENOMIC DNA]</scope>
</reference>
<organism evidence="2 3">
    <name type="scientific">Setaria viridis</name>
    <name type="common">Green bristlegrass</name>
    <name type="synonym">Setaria italica subsp. viridis</name>
    <dbReference type="NCBI Taxonomy" id="4556"/>
    <lineage>
        <taxon>Eukaryota</taxon>
        <taxon>Viridiplantae</taxon>
        <taxon>Streptophyta</taxon>
        <taxon>Embryophyta</taxon>
        <taxon>Tracheophyta</taxon>
        <taxon>Spermatophyta</taxon>
        <taxon>Magnoliopsida</taxon>
        <taxon>Liliopsida</taxon>
        <taxon>Poales</taxon>
        <taxon>Poaceae</taxon>
        <taxon>PACMAD clade</taxon>
        <taxon>Panicoideae</taxon>
        <taxon>Panicodae</taxon>
        <taxon>Paniceae</taxon>
        <taxon>Cenchrinae</taxon>
        <taxon>Setaria</taxon>
    </lineage>
</organism>
<dbReference type="Proteomes" id="UP000298652">
    <property type="component" value="Chromosome 7"/>
</dbReference>
<gene>
    <name evidence="2" type="ORF">SEVIR_7G060250v2</name>
</gene>
<keyword evidence="3" id="KW-1185">Reference proteome</keyword>